<dbReference type="AlphaFoldDB" id="A0A5C6V4P5"/>
<dbReference type="InterPro" id="IPR002938">
    <property type="entry name" value="FAD-bd"/>
</dbReference>
<dbReference type="InterPro" id="IPR054707">
    <property type="entry name" value="DhpH_subs-bd"/>
</dbReference>
<dbReference type="Pfam" id="PF01494">
    <property type="entry name" value="FAD_binding_3"/>
    <property type="match status" value="1"/>
</dbReference>
<accession>A0A5C6V4P5</accession>
<evidence type="ECO:0000313" key="4">
    <source>
        <dbReference type="EMBL" id="TXC80039.1"/>
    </source>
</evidence>
<reference evidence="4 5" key="1">
    <citation type="journal article" date="2018" name="Int. J. Syst. Evol. Microbiol.">
        <title>Paraburkholderia azotifigens sp. nov., a nitrogen-fixing bacterium isolated from paddy soil.</title>
        <authorList>
            <person name="Choi G.M."/>
            <person name="Im W.T."/>
        </authorList>
    </citation>
    <scope>NUCLEOTIDE SEQUENCE [LARGE SCALE GENOMIC DNA]</scope>
    <source>
        <strain evidence="4 5">NF 2-5-3</strain>
    </source>
</reference>
<sequence>MKHPSYPRAVVIGGSLGGLFAATSLRAAGWQVDVFESSPNQLDMRGGGIVLQADVLHAVRYAGVALPNPAGVRSRERIYLDRDDSIVERLDMPQTQTAWSLLYRAMKEALPAQSLHAGETFIDFEQDGDEVIARFESGRTERADLLVGADGIRSSLRQRLLPDVTPAYAGYVAWRGLVPELELPVHAAGMLRERFAFQHGAGHSALAYLIPGERDETRAGERRWNWVWYRRYGHDVLKELLVDRYGVARTRSLPPGMMKQTDIDQLRNDAQAGLGPTFRALVESTEHPFMQPIVDLRAPQMVFGRAVLIGDAAAVPRPHTAGSTAKAAANAHSLALALDLANGDALSIDARLARWETQQLQRARQMTDLGISLGKRLMTAVVPPSQRFSAASGNSTPTSIR</sequence>
<dbReference type="InterPro" id="IPR053212">
    <property type="entry name" value="DHP_3-monooxygenase"/>
</dbReference>
<dbReference type="PRINTS" id="PR00420">
    <property type="entry name" value="RNGMNOXGNASE"/>
</dbReference>
<comment type="caution">
    <text evidence="4">The sequence shown here is derived from an EMBL/GenBank/DDBJ whole genome shotgun (WGS) entry which is preliminary data.</text>
</comment>
<organism evidence="4 5">
    <name type="scientific">Paraburkholderia azotifigens</name>
    <dbReference type="NCBI Taxonomy" id="2057004"/>
    <lineage>
        <taxon>Bacteria</taxon>
        <taxon>Pseudomonadati</taxon>
        <taxon>Pseudomonadota</taxon>
        <taxon>Betaproteobacteria</taxon>
        <taxon>Burkholderiales</taxon>
        <taxon>Burkholderiaceae</taxon>
        <taxon>Paraburkholderia</taxon>
    </lineage>
</organism>
<name>A0A5C6V4P5_9BURK</name>
<dbReference type="Gene3D" id="3.50.50.60">
    <property type="entry name" value="FAD/NAD(P)-binding domain"/>
    <property type="match status" value="2"/>
</dbReference>
<feature type="domain" description="FAD-binding" evidence="1">
    <location>
        <begin position="10"/>
        <end position="160"/>
    </location>
</feature>
<proteinExistence type="predicted"/>
<dbReference type="SUPFAM" id="SSF51905">
    <property type="entry name" value="FAD/NAD(P)-binding domain"/>
    <property type="match status" value="1"/>
</dbReference>
<evidence type="ECO:0000259" key="2">
    <source>
        <dbReference type="Pfam" id="PF22607"/>
    </source>
</evidence>
<evidence type="ECO:0000313" key="6">
    <source>
        <dbReference type="Proteomes" id="UP001481677"/>
    </source>
</evidence>
<gene>
    <name evidence="4" type="ORF">FRZ40_37645</name>
    <name evidence="3" type="ORF">V4C56_26040</name>
</gene>
<evidence type="ECO:0000259" key="1">
    <source>
        <dbReference type="Pfam" id="PF01494"/>
    </source>
</evidence>
<reference evidence="3 6" key="3">
    <citation type="submission" date="2024-01" db="EMBL/GenBank/DDBJ databases">
        <title>The diversity of rhizobia nodulating Mimosa spp. in eleven states of Brazil covering several biomes is determined by host plant, location, and edaphic factors.</title>
        <authorList>
            <person name="Rouws L."/>
            <person name="Barauna A."/>
            <person name="Beukes C."/>
            <person name="De Faria S.M."/>
            <person name="Gross E."/>
            <person name="Dos Reis Junior F.B."/>
            <person name="Simon M."/>
            <person name="Maluk M."/>
            <person name="Odee D.W."/>
            <person name="Kenicer G."/>
            <person name="Young J.P.W."/>
            <person name="Reis V.M."/>
            <person name="Zilli J."/>
            <person name="James E.K."/>
        </authorList>
    </citation>
    <scope>NUCLEOTIDE SEQUENCE [LARGE SCALE GENOMIC DNA]</scope>
    <source>
        <strain evidence="3 6">JPY530</strain>
    </source>
</reference>
<dbReference type="RefSeq" id="WP_147237582.1">
    <property type="nucleotide sequence ID" value="NZ_JAZHFZ010000021.1"/>
</dbReference>
<dbReference type="NCBIfam" id="NF005566">
    <property type="entry name" value="PRK07236.1"/>
    <property type="match status" value="1"/>
</dbReference>
<dbReference type="Proteomes" id="UP000321776">
    <property type="component" value="Unassembled WGS sequence"/>
</dbReference>
<dbReference type="PANTHER" id="PTHR47469:SF2">
    <property type="entry name" value="OS06G0597600 PROTEIN"/>
    <property type="match status" value="1"/>
</dbReference>
<keyword evidence="6" id="KW-1185">Reference proteome</keyword>
<dbReference type="Proteomes" id="UP001481677">
    <property type="component" value="Unassembled WGS sequence"/>
</dbReference>
<evidence type="ECO:0000313" key="5">
    <source>
        <dbReference type="Proteomes" id="UP000321776"/>
    </source>
</evidence>
<protein>
    <submittedName>
        <fullName evidence="3">FAD binding domain-containing protein</fullName>
    </submittedName>
</protein>
<dbReference type="SUPFAM" id="SSF54373">
    <property type="entry name" value="FAD-linked reductases, C-terminal domain"/>
    <property type="match status" value="1"/>
</dbReference>
<dbReference type="EMBL" id="VOQS01000005">
    <property type="protein sequence ID" value="TXC80039.1"/>
    <property type="molecule type" value="Genomic_DNA"/>
</dbReference>
<reference evidence="4" key="2">
    <citation type="submission" date="2019-08" db="EMBL/GenBank/DDBJ databases">
        <authorList>
            <person name="Im W.-T."/>
        </authorList>
    </citation>
    <scope>NUCLEOTIDE SEQUENCE</scope>
    <source>
        <strain evidence="4">NF 2-5-3</strain>
    </source>
</reference>
<feature type="domain" description="2,6-dihydroxypyridine 3-monooxygenase substrate binding" evidence="2">
    <location>
        <begin position="168"/>
        <end position="295"/>
    </location>
</feature>
<dbReference type="GO" id="GO:0071949">
    <property type="term" value="F:FAD binding"/>
    <property type="evidence" value="ECO:0007669"/>
    <property type="project" value="InterPro"/>
</dbReference>
<dbReference type="Pfam" id="PF22607">
    <property type="entry name" value="FAD_binding-like"/>
    <property type="match status" value="1"/>
</dbReference>
<dbReference type="InterPro" id="IPR036188">
    <property type="entry name" value="FAD/NAD-bd_sf"/>
</dbReference>
<dbReference type="EMBL" id="JAZHGA010000021">
    <property type="protein sequence ID" value="MEM5343073.1"/>
    <property type="molecule type" value="Genomic_DNA"/>
</dbReference>
<evidence type="ECO:0000313" key="3">
    <source>
        <dbReference type="EMBL" id="MEM5343073.1"/>
    </source>
</evidence>
<dbReference type="PANTHER" id="PTHR47469">
    <property type="entry name" value="MONOOXYGENASE-LIKE"/>
    <property type="match status" value="1"/>
</dbReference>